<dbReference type="Gene3D" id="2.130.10.10">
    <property type="entry name" value="YVTN repeat-like/Quinoprotein amine dehydrogenase"/>
    <property type="match status" value="1"/>
</dbReference>
<accession>A0A7C9M6U0</accession>
<evidence type="ECO:0000313" key="3">
    <source>
        <dbReference type="Proteomes" id="UP000483286"/>
    </source>
</evidence>
<reference evidence="2 3" key="1">
    <citation type="submission" date="2019-12" db="EMBL/GenBank/DDBJ databases">
        <title>Deinococcus sp. HMF7620 Genome sequencing and assembly.</title>
        <authorList>
            <person name="Kang H."/>
            <person name="Kim H."/>
            <person name="Joh K."/>
        </authorList>
    </citation>
    <scope>NUCLEOTIDE SEQUENCE [LARGE SCALE GENOMIC DNA]</scope>
    <source>
        <strain evidence="2 3">HMF7620</strain>
    </source>
</reference>
<keyword evidence="1" id="KW-0732">Signal</keyword>
<comment type="caution">
    <text evidence="2">The sequence shown here is derived from an EMBL/GenBank/DDBJ whole genome shotgun (WGS) entry which is preliminary data.</text>
</comment>
<proteinExistence type="predicted"/>
<dbReference type="Proteomes" id="UP000483286">
    <property type="component" value="Unassembled WGS sequence"/>
</dbReference>
<feature type="chain" id="PRO_5028986439" evidence="1">
    <location>
        <begin position="17"/>
        <end position="648"/>
    </location>
</feature>
<dbReference type="AlphaFoldDB" id="A0A7C9M6U0"/>
<dbReference type="EMBL" id="WQLB01000014">
    <property type="protein sequence ID" value="MVN87425.1"/>
    <property type="molecule type" value="Genomic_DNA"/>
</dbReference>
<protein>
    <submittedName>
        <fullName evidence="2">Uncharacterized protein</fullName>
    </submittedName>
</protein>
<evidence type="ECO:0000256" key="1">
    <source>
        <dbReference type="SAM" id="SignalP"/>
    </source>
</evidence>
<evidence type="ECO:0000313" key="2">
    <source>
        <dbReference type="EMBL" id="MVN87425.1"/>
    </source>
</evidence>
<organism evidence="2 3">
    <name type="scientific">Deinococcus arboris</name>
    <dbReference type="NCBI Taxonomy" id="2682977"/>
    <lineage>
        <taxon>Bacteria</taxon>
        <taxon>Thermotogati</taxon>
        <taxon>Deinococcota</taxon>
        <taxon>Deinococci</taxon>
        <taxon>Deinococcales</taxon>
        <taxon>Deinococcaceae</taxon>
        <taxon>Deinococcus</taxon>
    </lineage>
</organism>
<feature type="signal peptide" evidence="1">
    <location>
        <begin position="1"/>
        <end position="16"/>
    </location>
</feature>
<sequence length="648" mass="67427">MRAFLLAALLASVASAASSPHTITLPGHGAGSFGSPNDPIGALAGGVAWRSDQEVYTLDTTRVLKRWSVASGALLATQTLSPLAAVLGGTLTLEDRAPDGGLLLQGQGYRGAKPVGLRARLNLQTGKAQPEAACTASAVTLNRCTPDGQTRAWVQGGALRVQGRGTGRTWTLPKGLKPAVLGLSPDGRRAALLVLTPVADWGDHGRGTLYIWNDLSRSAAPQRLDLKAPLLLPGGTLRPAGQGWLLAATVYNTGDRTSGGGAREGQWLALFDLAGRVAWQVPATVGLRGAWPSPDGRRFVTLRGGSVPEVRRTADGTLLRGLGEAVQAAVPLARGHALVALHGGGGAGRLALVDRSGVRTLAPVRAAVLAATPTGTLFASAQGRLVRLHGARGEVKGSWNAAGEVAALAFSPDSQVLSAWVSTRTGTLVQAWTLAGKPLNLPAGATFPVQSVVFTTADDKNGPEQGYRERLSVLTLSGKVLWQTPWTRGGLSVQPSADGRAAVLSGLDPQATGDPVARRFWRVNTQTGRPGPVLVMKPTTQDPNSGWQLRALNGTGRLALLGEGSGDGCGWGLLGYRLADVQTGRLLPTPARLAQGYNRTGGCGFNVPFLRAAFAPDGHLLIQDGNRLDWWSIPGFSLQAVPTGQDVR</sequence>
<name>A0A7C9M6U0_9DEIO</name>
<dbReference type="SUPFAM" id="SSF82171">
    <property type="entry name" value="DPP6 N-terminal domain-like"/>
    <property type="match status" value="1"/>
</dbReference>
<dbReference type="RefSeq" id="WP_157459475.1">
    <property type="nucleotide sequence ID" value="NZ_WQLB01000014.1"/>
</dbReference>
<keyword evidence="3" id="KW-1185">Reference proteome</keyword>
<dbReference type="InterPro" id="IPR015943">
    <property type="entry name" value="WD40/YVTN_repeat-like_dom_sf"/>
</dbReference>
<gene>
    <name evidence="2" type="ORF">GO986_11665</name>
</gene>